<protein>
    <recommendedName>
        <fullName evidence="2">SprT-like domain-containing protein</fullName>
    </recommendedName>
</protein>
<dbReference type="GO" id="GO:0006950">
    <property type="term" value="P:response to stress"/>
    <property type="evidence" value="ECO:0007669"/>
    <property type="project" value="UniProtKB-ARBA"/>
</dbReference>
<dbReference type="Pfam" id="PF10263">
    <property type="entry name" value="SprT-like"/>
    <property type="match status" value="1"/>
</dbReference>
<proteinExistence type="predicted"/>
<dbReference type="Proteomes" id="UP000696280">
    <property type="component" value="Unassembled WGS sequence"/>
</dbReference>
<feature type="compositionally biased region" description="Basic and acidic residues" evidence="1">
    <location>
        <begin position="29"/>
        <end position="44"/>
    </location>
</feature>
<dbReference type="InterPro" id="IPR006640">
    <property type="entry name" value="SprT-like_domain"/>
</dbReference>
<reference evidence="3" key="1">
    <citation type="submission" date="2021-07" db="EMBL/GenBank/DDBJ databases">
        <authorList>
            <person name="Durling M."/>
        </authorList>
    </citation>
    <scope>NUCLEOTIDE SEQUENCE</scope>
</reference>
<comment type="caution">
    <text evidence="3">The sequence shown here is derived from an EMBL/GenBank/DDBJ whole genome shotgun (WGS) entry which is preliminary data.</text>
</comment>
<dbReference type="AlphaFoldDB" id="A0A9N9L4H5"/>
<evidence type="ECO:0000259" key="2">
    <source>
        <dbReference type="Pfam" id="PF10263"/>
    </source>
</evidence>
<evidence type="ECO:0000313" key="3">
    <source>
        <dbReference type="EMBL" id="CAG8956862.1"/>
    </source>
</evidence>
<accession>A0A9N9L4H5</accession>
<feature type="domain" description="SprT-like" evidence="2">
    <location>
        <begin position="172"/>
        <end position="277"/>
    </location>
</feature>
<evidence type="ECO:0000313" key="4">
    <source>
        <dbReference type="Proteomes" id="UP000696280"/>
    </source>
</evidence>
<sequence length="365" mass="41794">MATYAYESESLSLRGESRSHSRPRSGNGGRREVPSRVPRSDSRSSRTSRLSPPRQFLRSMPQPIPIPFTTTSSLPIASPPPFEAHGITMERSPSGNSILSDTPYEQTYCDTAMDSDEKAASRVEYYFKQVPRERKRKRQKHEHILRRLIKLDHPLDVGKIDDASLLGIVTACDSIFFNGALAGRVKWEWSSQERYQTELVGMTALRKRADHNGFETLIILSEPILMSYDRRLLLATFLHELVHCYMFIRCGFNARIDGGHTEGWYKIANLIDNWVGKNHLNLCNMKANLNHFHKKNHPYDNPTADHRLRPDLYREDLDLCHGGCSHDNTRYMEVTGASMPTFEPPSRFPHSPAMSQPMYGVPQFF</sequence>
<evidence type="ECO:0000256" key="1">
    <source>
        <dbReference type="SAM" id="MobiDB-lite"/>
    </source>
</evidence>
<name>A0A9N9L4H5_9HELO</name>
<dbReference type="OrthoDB" id="5236983at2759"/>
<gene>
    <name evidence="3" type="ORF">HYFRA_00012317</name>
</gene>
<feature type="region of interest" description="Disordered" evidence="1">
    <location>
        <begin position="1"/>
        <end position="100"/>
    </location>
</feature>
<organism evidence="3 4">
    <name type="scientific">Hymenoscyphus fraxineus</name>
    <dbReference type="NCBI Taxonomy" id="746836"/>
    <lineage>
        <taxon>Eukaryota</taxon>
        <taxon>Fungi</taxon>
        <taxon>Dikarya</taxon>
        <taxon>Ascomycota</taxon>
        <taxon>Pezizomycotina</taxon>
        <taxon>Leotiomycetes</taxon>
        <taxon>Helotiales</taxon>
        <taxon>Helotiaceae</taxon>
        <taxon>Hymenoscyphus</taxon>
    </lineage>
</organism>
<feature type="compositionally biased region" description="Polar residues" evidence="1">
    <location>
        <begin position="91"/>
        <end position="100"/>
    </location>
</feature>
<feature type="compositionally biased region" description="Low complexity" evidence="1">
    <location>
        <begin position="45"/>
        <end position="54"/>
    </location>
</feature>
<dbReference type="EMBL" id="CAJVRL010000074">
    <property type="protein sequence ID" value="CAG8956862.1"/>
    <property type="molecule type" value="Genomic_DNA"/>
</dbReference>
<keyword evidence="4" id="KW-1185">Reference proteome</keyword>